<dbReference type="CDD" id="cd18873">
    <property type="entry name" value="NUDIX_NadM_like"/>
    <property type="match status" value="1"/>
</dbReference>
<dbReference type="RefSeq" id="WP_010528302.1">
    <property type="nucleotide sequence ID" value="NZ_AFSL01000078.1"/>
</dbReference>
<dbReference type="PANTHER" id="PTHR43736">
    <property type="entry name" value="ADP-RIBOSE PYROPHOSPHATASE"/>
    <property type="match status" value="1"/>
</dbReference>
<dbReference type="STRING" id="385682.SAMN05444380_102193"/>
<gene>
    <name evidence="2" type="ORF">SAMN05444380_102193</name>
</gene>
<protein>
    <recommendedName>
        <fullName evidence="1">NrtR DNA-binding winged helix domain-containing protein</fullName>
    </recommendedName>
</protein>
<dbReference type="InterPro" id="IPR015797">
    <property type="entry name" value="NUDIX_hydrolase-like_dom_sf"/>
</dbReference>
<accession>A0A1I1VNF1</accession>
<dbReference type="AlphaFoldDB" id="A0A1I1VNF1"/>
<dbReference type="eggNOG" id="COG1051">
    <property type="taxonomic scope" value="Bacteria"/>
</dbReference>
<dbReference type="InterPro" id="IPR036388">
    <property type="entry name" value="WH-like_DNA-bd_sf"/>
</dbReference>
<name>A0A1I1VNF1_9BACT</name>
<dbReference type="SUPFAM" id="SSF55811">
    <property type="entry name" value="Nudix"/>
    <property type="match status" value="1"/>
</dbReference>
<dbReference type="OrthoDB" id="9786141at2"/>
<dbReference type="SUPFAM" id="SSF46785">
    <property type="entry name" value="Winged helix' DNA-binding domain"/>
    <property type="match status" value="1"/>
</dbReference>
<sequence>MDFRKVPNISIDCIIFGLSTNGINILLSKRVLNMHDDQYPVIDDWMLTSGYIMKDESLDEAALRIFSNLTGLKQVYYKQFGTFGNPDRVKNNKDLLWMLSRDINPRVISVAYYFLLSKEKVTLKKQNVKWFSIKQIPQLGFDHEDIIASAYDDLKQKVLTEPVIFELLPDKFTLNELQQAYESVLDIKIDNRNFRKKIISKTYIVPLAEKRTGVSKKPANLYMFSRDIYEKTKSKHQLINF</sequence>
<dbReference type="InterPro" id="IPR054105">
    <property type="entry name" value="WHD_NrtR"/>
</dbReference>
<evidence type="ECO:0000313" key="2">
    <source>
        <dbReference type="EMBL" id="SFD82603.1"/>
    </source>
</evidence>
<dbReference type="Proteomes" id="UP000181976">
    <property type="component" value="Unassembled WGS sequence"/>
</dbReference>
<evidence type="ECO:0000313" key="3">
    <source>
        <dbReference type="Proteomes" id="UP000181976"/>
    </source>
</evidence>
<dbReference type="InParanoid" id="A0A1I1VNF1"/>
<dbReference type="Gene3D" id="1.10.10.10">
    <property type="entry name" value="Winged helix-like DNA-binding domain superfamily/Winged helix DNA-binding domain"/>
    <property type="match status" value="1"/>
</dbReference>
<proteinExistence type="predicted"/>
<feature type="domain" description="NrtR DNA-binding winged helix" evidence="1">
    <location>
        <begin position="164"/>
        <end position="224"/>
    </location>
</feature>
<evidence type="ECO:0000259" key="1">
    <source>
        <dbReference type="Pfam" id="PF21906"/>
    </source>
</evidence>
<dbReference type="InterPro" id="IPR036390">
    <property type="entry name" value="WH_DNA-bd_sf"/>
</dbReference>
<dbReference type="Pfam" id="PF21906">
    <property type="entry name" value="WHD_NrtR"/>
    <property type="match status" value="1"/>
</dbReference>
<dbReference type="PANTHER" id="PTHR43736:SF4">
    <property type="entry name" value="SLR1690 PROTEIN"/>
    <property type="match status" value="1"/>
</dbReference>
<dbReference type="FunCoup" id="A0A1I1VNF1">
    <property type="interactions" value="16"/>
</dbReference>
<reference evidence="2 3" key="1">
    <citation type="submission" date="2016-10" db="EMBL/GenBank/DDBJ databases">
        <authorList>
            <person name="de Groot N.N."/>
        </authorList>
    </citation>
    <scope>NUCLEOTIDE SEQUENCE [LARGE SCALE GENOMIC DNA]</scope>
    <source>
        <strain evidence="2 3">DSM 19012</strain>
    </source>
</reference>
<dbReference type="eggNOG" id="COG4111">
    <property type="taxonomic scope" value="Bacteria"/>
</dbReference>
<dbReference type="EMBL" id="FONA01000002">
    <property type="protein sequence ID" value="SFD82603.1"/>
    <property type="molecule type" value="Genomic_DNA"/>
</dbReference>
<organism evidence="2 3">
    <name type="scientific">Thermophagus xiamenensis</name>
    <dbReference type="NCBI Taxonomy" id="385682"/>
    <lineage>
        <taxon>Bacteria</taxon>
        <taxon>Pseudomonadati</taxon>
        <taxon>Bacteroidota</taxon>
        <taxon>Bacteroidia</taxon>
        <taxon>Marinilabiliales</taxon>
        <taxon>Marinilabiliaceae</taxon>
        <taxon>Thermophagus</taxon>
    </lineage>
</organism>
<keyword evidence="3" id="KW-1185">Reference proteome</keyword>
<dbReference type="Gene3D" id="3.90.79.10">
    <property type="entry name" value="Nucleoside Triphosphate Pyrophosphohydrolase"/>
    <property type="match status" value="1"/>
</dbReference>